<dbReference type="PANTHER" id="PTHR22748:SF6">
    <property type="entry name" value="DNA-(APURINIC OR APYRIMIDINIC SITE) ENDONUCLEASE"/>
    <property type="match status" value="1"/>
</dbReference>
<feature type="region of interest" description="Disordered" evidence="6">
    <location>
        <begin position="1"/>
        <end position="24"/>
    </location>
</feature>
<sequence>MPRKAKRITKRKSDNQPSPSSKLFPSKKVKGCIAQLHAHLPTNCSFWAKLEFPNKQEGMPGVSTWNVCGINAFEKKGPKRYLIAEDPDIMILGETKMQAKPEIGHIKHQFQYQYWGGDNRKVYAGVAILSKHKPLEVIYGLPTVKDQASTNRPKLNFTHQQDVLQLIDFFFARYDHLGILHILLNWHFYAQRWQQP</sequence>
<dbReference type="InterPro" id="IPR036691">
    <property type="entry name" value="Endo/exonu/phosph_ase_sf"/>
</dbReference>
<dbReference type="SUPFAM" id="SSF56219">
    <property type="entry name" value="DNase I-like"/>
    <property type="match status" value="1"/>
</dbReference>
<dbReference type="Gene3D" id="3.60.10.10">
    <property type="entry name" value="Endonuclease/exonuclease/phosphatase"/>
    <property type="match status" value="1"/>
</dbReference>
<proteinExistence type="inferred from homology"/>
<dbReference type="InterPro" id="IPR004808">
    <property type="entry name" value="AP_endonuc_1"/>
</dbReference>
<keyword evidence="3" id="KW-0479">Metal-binding</keyword>
<name>A0ABY7CA55_9BASI</name>
<evidence type="ECO:0000259" key="7">
    <source>
        <dbReference type="Pfam" id="PF03372"/>
    </source>
</evidence>
<feature type="compositionally biased region" description="Basic residues" evidence="6">
    <location>
        <begin position="1"/>
        <end position="10"/>
    </location>
</feature>
<protein>
    <recommendedName>
        <fullName evidence="7">Endonuclease/exonuclease/phosphatase domain-containing protein</fullName>
    </recommendedName>
</protein>
<organism evidence="8 9">
    <name type="scientific">Puccinia triticina</name>
    <dbReference type="NCBI Taxonomy" id="208348"/>
    <lineage>
        <taxon>Eukaryota</taxon>
        <taxon>Fungi</taxon>
        <taxon>Dikarya</taxon>
        <taxon>Basidiomycota</taxon>
        <taxon>Pucciniomycotina</taxon>
        <taxon>Pucciniomycetes</taxon>
        <taxon>Pucciniales</taxon>
        <taxon>Pucciniaceae</taxon>
        <taxon>Puccinia</taxon>
    </lineage>
</organism>
<dbReference type="RefSeq" id="XP_053016907.1">
    <property type="nucleotide sequence ID" value="XM_053165746.1"/>
</dbReference>
<evidence type="ECO:0000256" key="5">
    <source>
        <dbReference type="ARBA" id="ARBA00022842"/>
    </source>
</evidence>
<evidence type="ECO:0000256" key="3">
    <source>
        <dbReference type="ARBA" id="ARBA00022723"/>
    </source>
</evidence>
<dbReference type="Pfam" id="PF03372">
    <property type="entry name" value="Exo_endo_phos"/>
    <property type="match status" value="1"/>
</dbReference>
<evidence type="ECO:0000313" key="8">
    <source>
        <dbReference type="EMBL" id="WAQ81352.1"/>
    </source>
</evidence>
<evidence type="ECO:0000256" key="1">
    <source>
        <dbReference type="ARBA" id="ARBA00001946"/>
    </source>
</evidence>
<evidence type="ECO:0000256" key="2">
    <source>
        <dbReference type="ARBA" id="ARBA00007092"/>
    </source>
</evidence>
<evidence type="ECO:0000313" key="9">
    <source>
        <dbReference type="Proteomes" id="UP001164743"/>
    </source>
</evidence>
<feature type="domain" description="Endonuclease/exonuclease/phosphatase" evidence="7">
    <location>
        <begin position="64"/>
        <end position="153"/>
    </location>
</feature>
<comment type="similarity">
    <text evidence="2">Belongs to the DNA repair enzymes AP/ExoA family.</text>
</comment>
<dbReference type="InterPro" id="IPR005135">
    <property type="entry name" value="Endo/exonuclease/phosphatase"/>
</dbReference>
<accession>A0ABY7CA55</accession>
<dbReference type="GeneID" id="77806641"/>
<dbReference type="EMBL" id="CP110421">
    <property type="protein sequence ID" value="WAQ81352.1"/>
    <property type="molecule type" value="Genomic_DNA"/>
</dbReference>
<gene>
    <name evidence="8" type="ORF">PtA15_1A692</name>
</gene>
<reference evidence="8" key="1">
    <citation type="submission" date="2022-10" db="EMBL/GenBank/DDBJ databases">
        <title>Puccinia triticina Genome sequencing and assembly.</title>
        <authorList>
            <person name="Li C."/>
        </authorList>
    </citation>
    <scope>NUCLEOTIDE SEQUENCE</scope>
    <source>
        <strain evidence="8">Pt15</strain>
    </source>
</reference>
<dbReference type="Proteomes" id="UP001164743">
    <property type="component" value="Chromosome 1A"/>
</dbReference>
<evidence type="ECO:0000256" key="4">
    <source>
        <dbReference type="ARBA" id="ARBA00022801"/>
    </source>
</evidence>
<keyword evidence="5" id="KW-0460">Magnesium</keyword>
<keyword evidence="4" id="KW-0378">Hydrolase</keyword>
<dbReference type="PANTHER" id="PTHR22748">
    <property type="entry name" value="AP ENDONUCLEASE"/>
    <property type="match status" value="1"/>
</dbReference>
<comment type="cofactor">
    <cofactor evidence="1">
        <name>Mg(2+)</name>
        <dbReference type="ChEBI" id="CHEBI:18420"/>
    </cofactor>
</comment>
<evidence type="ECO:0000256" key="6">
    <source>
        <dbReference type="SAM" id="MobiDB-lite"/>
    </source>
</evidence>
<keyword evidence="9" id="KW-1185">Reference proteome</keyword>